<dbReference type="Proteomes" id="UP000551563">
    <property type="component" value="Unassembled WGS sequence"/>
</dbReference>
<sequence>MTQLTDAWFQRIKSAQRDLIKYCGGIERVVELSGFSKSHVGRWNLSTETDLMPLNVVYKLENECGVLCVTSVMASLNNRRLAEPDEDVRAAGNLLAAHSEVVASVGEVMSIGARVFADGKVTGTEAMQLDKVASEAERNISGLRRELSGHIANARRGDPALRVIGED</sequence>
<dbReference type="Pfam" id="PF06892">
    <property type="entry name" value="Phage_CP76"/>
    <property type="match status" value="1"/>
</dbReference>
<protein>
    <submittedName>
        <fullName evidence="2">Uncharacterized protein</fullName>
    </submittedName>
</protein>
<reference evidence="2 3" key="1">
    <citation type="journal article" date="2020" name="Biotechnol. Biofuels">
        <title>New insights from the biogas microbiome by comprehensive genome-resolved metagenomics of nearly 1600 species originating from multiple anaerobic digesters.</title>
        <authorList>
            <person name="Campanaro S."/>
            <person name="Treu L."/>
            <person name="Rodriguez-R L.M."/>
            <person name="Kovalovszki A."/>
            <person name="Ziels R.M."/>
            <person name="Maus I."/>
            <person name="Zhu X."/>
            <person name="Kougias P.G."/>
            <person name="Basile A."/>
            <person name="Luo G."/>
            <person name="Schluter A."/>
            <person name="Konstantinidis K.T."/>
            <person name="Angelidaki I."/>
        </authorList>
    </citation>
    <scope>NUCLEOTIDE SEQUENCE [LARGE SCALE GENOMIC DNA]</scope>
    <source>
        <strain evidence="2">AS04akNAM_66</strain>
    </source>
</reference>
<keyword evidence="1" id="KW-0175">Coiled coil</keyword>
<gene>
    <name evidence="2" type="ORF">GXX48_00645</name>
</gene>
<evidence type="ECO:0000313" key="3">
    <source>
        <dbReference type="Proteomes" id="UP000551563"/>
    </source>
</evidence>
<evidence type="ECO:0000313" key="2">
    <source>
        <dbReference type="EMBL" id="HHV66145.1"/>
    </source>
</evidence>
<evidence type="ECO:0000256" key="1">
    <source>
        <dbReference type="SAM" id="Coils"/>
    </source>
</evidence>
<dbReference type="AlphaFoldDB" id="A0A7V6P8F0"/>
<accession>A0A7V6P8F0</accession>
<proteinExistence type="predicted"/>
<comment type="caution">
    <text evidence="2">The sequence shown here is derived from an EMBL/GenBank/DDBJ whole genome shotgun (WGS) entry which is preliminary data.</text>
</comment>
<dbReference type="EMBL" id="DUMN01000021">
    <property type="protein sequence ID" value="HHV66145.1"/>
    <property type="molecule type" value="Genomic_DNA"/>
</dbReference>
<dbReference type="InterPro" id="IPR009679">
    <property type="entry name" value="Phage_186_CII-like"/>
</dbReference>
<dbReference type="GO" id="GO:0003677">
    <property type="term" value="F:DNA binding"/>
    <property type="evidence" value="ECO:0007669"/>
    <property type="project" value="InterPro"/>
</dbReference>
<name>A0A7V6P8F0_9HYPH</name>
<feature type="coiled-coil region" evidence="1">
    <location>
        <begin position="126"/>
        <end position="153"/>
    </location>
</feature>
<organism evidence="2 3">
    <name type="scientific">Brucella intermedia</name>
    <dbReference type="NCBI Taxonomy" id="94625"/>
    <lineage>
        <taxon>Bacteria</taxon>
        <taxon>Pseudomonadati</taxon>
        <taxon>Pseudomonadota</taxon>
        <taxon>Alphaproteobacteria</taxon>
        <taxon>Hyphomicrobiales</taxon>
        <taxon>Brucellaceae</taxon>
        <taxon>Brucella/Ochrobactrum group</taxon>
        <taxon>Brucella</taxon>
    </lineage>
</organism>